<dbReference type="GeneID" id="94334679"/>
<comment type="caution">
    <text evidence="1">The sequence shown here is derived from an EMBL/GenBank/DDBJ whole genome shotgun (WGS) entry which is preliminary data.</text>
</comment>
<gene>
    <name evidence="1" type="ORF">BdWA1_000381</name>
</gene>
<accession>A0AAD9UQ05</accession>
<evidence type="ECO:0000313" key="2">
    <source>
        <dbReference type="Proteomes" id="UP001214638"/>
    </source>
</evidence>
<keyword evidence="2" id="KW-1185">Reference proteome</keyword>
<protein>
    <submittedName>
        <fullName evidence="1">Uncharacterized protein</fullName>
    </submittedName>
</protein>
<reference evidence="1" key="1">
    <citation type="journal article" date="2023" name="Nat. Microbiol.">
        <title>Babesia duncani multi-omics identifies virulence factors and drug targets.</title>
        <authorList>
            <person name="Singh P."/>
            <person name="Lonardi S."/>
            <person name="Liang Q."/>
            <person name="Vydyam P."/>
            <person name="Khabirova E."/>
            <person name="Fang T."/>
            <person name="Gihaz S."/>
            <person name="Thekkiniath J."/>
            <person name="Munshi M."/>
            <person name="Abel S."/>
            <person name="Ciampossin L."/>
            <person name="Batugedara G."/>
            <person name="Gupta M."/>
            <person name="Lu X.M."/>
            <person name="Lenz T."/>
            <person name="Chakravarty S."/>
            <person name="Cornillot E."/>
            <person name="Hu Y."/>
            <person name="Ma W."/>
            <person name="Gonzalez L.M."/>
            <person name="Sanchez S."/>
            <person name="Estrada K."/>
            <person name="Sanchez-Flores A."/>
            <person name="Montero E."/>
            <person name="Harb O.S."/>
            <person name="Le Roch K.G."/>
            <person name="Mamoun C.B."/>
        </authorList>
    </citation>
    <scope>NUCLEOTIDE SEQUENCE</scope>
    <source>
        <strain evidence="1">WA1</strain>
    </source>
</reference>
<dbReference type="KEGG" id="bdw:94334679"/>
<dbReference type="Proteomes" id="UP001214638">
    <property type="component" value="Unassembled WGS sequence"/>
</dbReference>
<dbReference type="EMBL" id="JALLKP010000001">
    <property type="protein sequence ID" value="KAK2197382.1"/>
    <property type="molecule type" value="Genomic_DNA"/>
</dbReference>
<dbReference type="RefSeq" id="XP_067804224.1">
    <property type="nucleotide sequence ID" value="XM_067945433.1"/>
</dbReference>
<organism evidence="1 2">
    <name type="scientific">Babesia duncani</name>
    <dbReference type="NCBI Taxonomy" id="323732"/>
    <lineage>
        <taxon>Eukaryota</taxon>
        <taxon>Sar</taxon>
        <taxon>Alveolata</taxon>
        <taxon>Apicomplexa</taxon>
        <taxon>Aconoidasida</taxon>
        <taxon>Piroplasmida</taxon>
        <taxon>Babesiidae</taxon>
        <taxon>Babesia</taxon>
    </lineage>
</organism>
<dbReference type="AlphaFoldDB" id="A0AAD9UQ05"/>
<evidence type="ECO:0000313" key="1">
    <source>
        <dbReference type="EMBL" id="KAK2197382.1"/>
    </source>
</evidence>
<name>A0AAD9UQ05_9APIC</name>
<sequence length="174" mass="19469">MERHISCLTTELLELTHRYLNAASLKSFVLPLPTSEENALDQKGLLTKILSNVSSVPKEKLYDIIKGLSYGSDNDAGYFNRAYEATMAMPRRQRLSRNQNQAMAKTRVSARQVALANANNSTTELQSLHCSDDIVTTLHQILNNMQNPNSVGFMLIIGLKQRKGRKASDDGRFL</sequence>
<proteinExistence type="predicted"/>